<keyword evidence="11" id="KW-1185">Reference proteome</keyword>
<dbReference type="PANTHER" id="PTHR43790:SF9">
    <property type="entry name" value="GALACTOFURANOSE TRANSPORTER ATP-BINDING PROTEIN YTFR"/>
    <property type="match status" value="1"/>
</dbReference>
<dbReference type="STRING" id="270498.CHK_2161"/>
<keyword evidence="2" id="KW-0813">Transport</keyword>
<dbReference type="SUPFAM" id="SSF52540">
    <property type="entry name" value="P-loop containing nucleoside triphosphate hydrolases"/>
    <property type="match status" value="2"/>
</dbReference>
<comment type="subcellular location">
    <subcellularLocation>
        <location evidence="1">Cell membrane</location>
        <topology evidence="1">Peripheral membrane protein</topology>
    </subcellularLocation>
</comment>
<dbReference type="GO" id="GO:0005524">
    <property type="term" value="F:ATP binding"/>
    <property type="evidence" value="ECO:0007669"/>
    <property type="project" value="UniProtKB-KW"/>
</dbReference>
<dbReference type="FunFam" id="3.40.50.300:FF:000127">
    <property type="entry name" value="Ribose import ATP-binding protein RbsA"/>
    <property type="match status" value="1"/>
</dbReference>
<evidence type="ECO:0000256" key="6">
    <source>
        <dbReference type="ARBA" id="ARBA00022840"/>
    </source>
</evidence>
<dbReference type="AlphaFoldDB" id="A0A0M2ND20"/>
<keyword evidence="8" id="KW-0472">Membrane</keyword>
<dbReference type="GO" id="GO:0016887">
    <property type="term" value="F:ATP hydrolysis activity"/>
    <property type="evidence" value="ECO:0007669"/>
    <property type="project" value="InterPro"/>
</dbReference>
<keyword evidence="4" id="KW-0677">Repeat</keyword>
<keyword evidence="5" id="KW-0547">Nucleotide-binding</keyword>
<organism evidence="10 11">
    <name type="scientific">Christensenella hongkongensis</name>
    <dbReference type="NCBI Taxonomy" id="270498"/>
    <lineage>
        <taxon>Bacteria</taxon>
        <taxon>Bacillati</taxon>
        <taxon>Bacillota</taxon>
        <taxon>Clostridia</taxon>
        <taxon>Christensenellales</taxon>
        <taxon>Christensenellaceae</taxon>
        <taxon>Christensenella</taxon>
    </lineage>
</organism>
<name>A0A0M2ND20_9FIRM</name>
<gene>
    <name evidence="10" type="ORF">CHK_2161</name>
</gene>
<proteinExistence type="predicted"/>
<evidence type="ECO:0000313" key="11">
    <source>
        <dbReference type="Proteomes" id="UP000034076"/>
    </source>
</evidence>
<keyword evidence="6 10" id="KW-0067">ATP-binding</keyword>
<sequence length="502" mass="55562">MKKDILNIQNVTKTFAGVKALNNVSLSVKEGEVHALMGENGAGKSTLIKILTGIYKADSGKIVFDGETRNFHNALAAQHAGISTIYQELNMIPYLTVSENIFLGRYPMKNGGIDWKTMNEKAQKLVDDLGVDIDVKQLLNTYGTAKQQIISIIRAISLDSKLIVMDEPTSSLDTNEVEILFGIIDKLRADNIAVIFISHRLDEVYAKCDSISVLKDGVYVGTYGVNELSQLELLNKMIGNKELQMDKRREHRDFSDAPVILEAKHLVRTPYVNDVSFKVKKGEIVGFAGLLGAGRTETARILFGCDTPEAGEVIMDGKKLNIRIPKDAVEAGMAFCTENRREEGLFPDVSVQKNTAICSLSQLSKGGFIQLKERKKLSEDYIEKLAIKTPSCEQLIKNLSGGNQQKVILARWLATNPKLIILDEPTRGIDVGAKAEIEKLIGEFADKGISVLFISSEMSELVRNCDRIIVLRDGKIVGELTDEDISEDNIMWMIANKKSIHS</sequence>
<dbReference type="Gene3D" id="3.40.50.300">
    <property type="entry name" value="P-loop containing nucleotide triphosphate hydrolases"/>
    <property type="match status" value="2"/>
</dbReference>
<dbReference type="InterPro" id="IPR017871">
    <property type="entry name" value="ABC_transporter-like_CS"/>
</dbReference>
<dbReference type="EMBL" id="LAYJ01000112">
    <property type="protein sequence ID" value="KKI50098.1"/>
    <property type="molecule type" value="Genomic_DNA"/>
</dbReference>
<evidence type="ECO:0000256" key="5">
    <source>
        <dbReference type="ARBA" id="ARBA00022741"/>
    </source>
</evidence>
<evidence type="ECO:0000256" key="4">
    <source>
        <dbReference type="ARBA" id="ARBA00022737"/>
    </source>
</evidence>
<keyword evidence="3" id="KW-1003">Cell membrane</keyword>
<dbReference type="SMART" id="SM00382">
    <property type="entry name" value="AAA"/>
    <property type="match status" value="2"/>
</dbReference>
<dbReference type="GO" id="GO:0005886">
    <property type="term" value="C:plasma membrane"/>
    <property type="evidence" value="ECO:0007669"/>
    <property type="project" value="UniProtKB-SubCell"/>
</dbReference>
<reference evidence="10 11" key="1">
    <citation type="submission" date="2015-04" db="EMBL/GenBank/DDBJ databases">
        <title>Draft genome sequence of bacteremic isolate Catabacter hongkongensis type strain HKU16T.</title>
        <authorList>
            <person name="Lau S.K."/>
            <person name="Teng J.L."/>
            <person name="Huang Y."/>
            <person name="Curreem S.O."/>
            <person name="Tsui S.K."/>
            <person name="Woo P.C."/>
        </authorList>
    </citation>
    <scope>NUCLEOTIDE SEQUENCE [LARGE SCALE GENOMIC DNA]</scope>
    <source>
        <strain evidence="10 11">HKU16</strain>
    </source>
</reference>
<dbReference type="PATRIC" id="fig|270498.16.peg.1909"/>
<accession>A0A0M2ND20</accession>
<evidence type="ECO:0000256" key="7">
    <source>
        <dbReference type="ARBA" id="ARBA00022967"/>
    </source>
</evidence>
<feature type="domain" description="ABC transporter" evidence="9">
    <location>
        <begin position="249"/>
        <end position="498"/>
    </location>
</feature>
<dbReference type="PROSITE" id="PS50893">
    <property type="entry name" value="ABC_TRANSPORTER_2"/>
    <property type="match status" value="2"/>
</dbReference>
<comment type="caution">
    <text evidence="10">The sequence shown here is derived from an EMBL/GenBank/DDBJ whole genome shotgun (WGS) entry which is preliminary data.</text>
</comment>
<keyword evidence="7" id="KW-1278">Translocase</keyword>
<evidence type="ECO:0000256" key="2">
    <source>
        <dbReference type="ARBA" id="ARBA00022448"/>
    </source>
</evidence>
<evidence type="ECO:0000256" key="1">
    <source>
        <dbReference type="ARBA" id="ARBA00004202"/>
    </source>
</evidence>
<dbReference type="CDD" id="cd03216">
    <property type="entry name" value="ABC_Carb_Monos_I"/>
    <property type="match status" value="1"/>
</dbReference>
<dbReference type="InterPro" id="IPR027417">
    <property type="entry name" value="P-loop_NTPase"/>
</dbReference>
<dbReference type="Pfam" id="PF00005">
    <property type="entry name" value="ABC_tran"/>
    <property type="match status" value="2"/>
</dbReference>
<dbReference type="InterPro" id="IPR003439">
    <property type="entry name" value="ABC_transporter-like_ATP-bd"/>
</dbReference>
<dbReference type="CDD" id="cd03215">
    <property type="entry name" value="ABC_Carb_Monos_II"/>
    <property type="match status" value="1"/>
</dbReference>
<protein>
    <submittedName>
        <fullName evidence="10">Ribose ABC transport system, ATP-binding protein RbsA</fullName>
    </submittedName>
</protein>
<feature type="domain" description="ABC transporter" evidence="9">
    <location>
        <begin position="6"/>
        <end position="241"/>
    </location>
</feature>
<dbReference type="PANTHER" id="PTHR43790">
    <property type="entry name" value="CARBOHYDRATE TRANSPORT ATP-BINDING PROTEIN MG119-RELATED"/>
    <property type="match status" value="1"/>
</dbReference>
<dbReference type="RefSeq" id="WP_046443998.1">
    <property type="nucleotide sequence ID" value="NZ_LAYJ01000112.1"/>
</dbReference>
<evidence type="ECO:0000259" key="9">
    <source>
        <dbReference type="PROSITE" id="PS50893"/>
    </source>
</evidence>
<evidence type="ECO:0000256" key="8">
    <source>
        <dbReference type="ARBA" id="ARBA00023136"/>
    </source>
</evidence>
<dbReference type="PROSITE" id="PS00211">
    <property type="entry name" value="ABC_TRANSPORTER_1"/>
    <property type="match status" value="1"/>
</dbReference>
<dbReference type="InterPro" id="IPR050107">
    <property type="entry name" value="ABC_carbohydrate_import_ATPase"/>
</dbReference>
<dbReference type="OrthoDB" id="9771863at2"/>
<dbReference type="Proteomes" id="UP000034076">
    <property type="component" value="Unassembled WGS sequence"/>
</dbReference>
<evidence type="ECO:0000256" key="3">
    <source>
        <dbReference type="ARBA" id="ARBA00022475"/>
    </source>
</evidence>
<evidence type="ECO:0000313" key="10">
    <source>
        <dbReference type="EMBL" id="KKI50098.1"/>
    </source>
</evidence>
<dbReference type="InterPro" id="IPR003593">
    <property type="entry name" value="AAA+_ATPase"/>
</dbReference>